<accession>A0ABQ2K3V9</accession>
<dbReference type="Proteomes" id="UP000605099">
    <property type="component" value="Unassembled WGS sequence"/>
</dbReference>
<gene>
    <name evidence="1" type="ORF">GCM10011349_47640</name>
</gene>
<reference evidence="2" key="1">
    <citation type="journal article" date="2019" name="Int. J. Syst. Evol. Microbiol.">
        <title>The Global Catalogue of Microorganisms (GCM) 10K type strain sequencing project: providing services to taxonomists for standard genome sequencing and annotation.</title>
        <authorList>
            <consortium name="The Broad Institute Genomics Platform"/>
            <consortium name="The Broad Institute Genome Sequencing Center for Infectious Disease"/>
            <person name="Wu L."/>
            <person name="Ma J."/>
        </authorList>
    </citation>
    <scope>NUCLEOTIDE SEQUENCE [LARGE SCALE GENOMIC DNA]</scope>
    <source>
        <strain evidence="2">CGMCC 1.6784</strain>
    </source>
</reference>
<comment type="caution">
    <text evidence="1">The sequence shown here is derived from an EMBL/GenBank/DDBJ whole genome shotgun (WGS) entry which is preliminary data.</text>
</comment>
<dbReference type="EMBL" id="BMLK01000074">
    <property type="protein sequence ID" value="GGN63243.1"/>
    <property type="molecule type" value="Genomic_DNA"/>
</dbReference>
<keyword evidence="2" id="KW-1185">Reference proteome</keyword>
<organism evidence="1 2">
    <name type="scientific">Novosphingobium indicum</name>
    <dbReference type="NCBI Taxonomy" id="462949"/>
    <lineage>
        <taxon>Bacteria</taxon>
        <taxon>Pseudomonadati</taxon>
        <taxon>Pseudomonadota</taxon>
        <taxon>Alphaproteobacteria</taxon>
        <taxon>Sphingomonadales</taxon>
        <taxon>Sphingomonadaceae</taxon>
        <taxon>Novosphingobium</taxon>
    </lineage>
</organism>
<evidence type="ECO:0000313" key="1">
    <source>
        <dbReference type="EMBL" id="GGN63243.1"/>
    </source>
</evidence>
<name>A0ABQ2K3V9_9SPHN</name>
<sequence length="297" mass="33809">MRVSSYAQVDNIYALSTWLSVLESMPYHAVVRGRLVEGRDPIGVRRTLHTVVNPEGNFEAVPGGLTWLMFDIDKLPVASYGYTTTGERLAHLISILPSEFHHATFRYQWSSSAGLDDWSTLSCHLWFFLSEPWPCRTLYERIEYGDWKDYDIDPAPFTANQLHYTAAPIFIGTDDPLAADRSGLVPGAVDSVALSPWMREVTPRPMFTAVEREERFPGAGFEDLLADIGPSYHRPILRAVAHYVAVTRNPDISWLGQRLREAIWSAPPGRNRVEDYLDERYLHRVIYGALSKYGRFD</sequence>
<protein>
    <submittedName>
        <fullName evidence="1">Uncharacterized protein</fullName>
    </submittedName>
</protein>
<evidence type="ECO:0000313" key="2">
    <source>
        <dbReference type="Proteomes" id="UP000605099"/>
    </source>
</evidence>
<proteinExistence type="predicted"/>